<evidence type="ECO:0000256" key="6">
    <source>
        <dbReference type="SAM" id="Coils"/>
    </source>
</evidence>
<evidence type="ECO:0000313" key="11">
    <source>
        <dbReference type="Proteomes" id="UP001595476"/>
    </source>
</evidence>
<feature type="domain" description="Response regulatory" evidence="9">
    <location>
        <begin position="532"/>
        <end position="648"/>
    </location>
</feature>
<evidence type="ECO:0000256" key="1">
    <source>
        <dbReference type="ARBA" id="ARBA00000085"/>
    </source>
</evidence>
<dbReference type="InterPro" id="IPR005467">
    <property type="entry name" value="His_kinase_dom"/>
</dbReference>
<dbReference type="SUPFAM" id="SSF52172">
    <property type="entry name" value="CheY-like"/>
    <property type="match status" value="1"/>
</dbReference>
<dbReference type="Gene3D" id="3.30.565.10">
    <property type="entry name" value="Histidine kinase-like ATPase, C-terminal domain"/>
    <property type="match status" value="1"/>
</dbReference>
<dbReference type="PANTHER" id="PTHR45339">
    <property type="entry name" value="HYBRID SIGNAL TRANSDUCTION HISTIDINE KINASE J"/>
    <property type="match status" value="1"/>
</dbReference>
<keyword evidence="3 5" id="KW-0597">Phosphoprotein</keyword>
<protein>
    <recommendedName>
        <fullName evidence="2">histidine kinase</fullName>
        <ecNumber evidence="2">2.7.13.3</ecNumber>
    </recommendedName>
</protein>
<evidence type="ECO:0000256" key="5">
    <source>
        <dbReference type="PROSITE-ProRule" id="PRU00169"/>
    </source>
</evidence>
<feature type="modified residue" description="4-aspartylphosphate" evidence="5">
    <location>
        <position position="581"/>
    </location>
</feature>
<dbReference type="PROSITE" id="PS50110">
    <property type="entry name" value="RESPONSE_REGULATORY"/>
    <property type="match status" value="1"/>
</dbReference>
<dbReference type="InterPro" id="IPR036890">
    <property type="entry name" value="HATPase_C_sf"/>
</dbReference>
<dbReference type="Pfam" id="PF11845">
    <property type="entry name" value="Tll0287-like"/>
    <property type="match status" value="1"/>
</dbReference>
<dbReference type="EMBL" id="JBHRSZ010000006">
    <property type="protein sequence ID" value="MFC3152405.1"/>
    <property type="molecule type" value="Genomic_DNA"/>
</dbReference>
<dbReference type="CDD" id="cd00082">
    <property type="entry name" value="HisKA"/>
    <property type="match status" value="1"/>
</dbReference>
<evidence type="ECO:0000256" key="2">
    <source>
        <dbReference type="ARBA" id="ARBA00012438"/>
    </source>
</evidence>
<name>A0ABV7HJR9_9GAMM</name>
<evidence type="ECO:0000256" key="7">
    <source>
        <dbReference type="SAM" id="Phobius"/>
    </source>
</evidence>
<dbReference type="RefSeq" id="WP_386722328.1">
    <property type="nucleotide sequence ID" value="NZ_JBHRSZ010000006.1"/>
</dbReference>
<dbReference type="Proteomes" id="UP001595476">
    <property type="component" value="Unassembled WGS sequence"/>
</dbReference>
<dbReference type="Gene3D" id="3.40.50.2300">
    <property type="match status" value="1"/>
</dbReference>
<dbReference type="SMART" id="SM00448">
    <property type="entry name" value="REC"/>
    <property type="match status" value="1"/>
</dbReference>
<dbReference type="Pfam" id="PF02518">
    <property type="entry name" value="HATPase_c"/>
    <property type="match status" value="1"/>
</dbReference>
<dbReference type="Gene3D" id="1.10.287.130">
    <property type="match status" value="1"/>
</dbReference>
<comment type="catalytic activity">
    <reaction evidence="1">
        <text>ATP + protein L-histidine = ADP + protein N-phospho-L-histidine.</text>
        <dbReference type="EC" id="2.7.13.3"/>
    </reaction>
</comment>
<feature type="domain" description="Histidine kinase" evidence="8">
    <location>
        <begin position="291"/>
        <end position="508"/>
    </location>
</feature>
<keyword evidence="6" id="KW-0175">Coiled coil</keyword>
<dbReference type="InterPro" id="IPR003594">
    <property type="entry name" value="HATPase_dom"/>
</dbReference>
<dbReference type="PRINTS" id="PR00344">
    <property type="entry name" value="BCTRLSENSOR"/>
</dbReference>
<evidence type="ECO:0000256" key="4">
    <source>
        <dbReference type="ARBA" id="ARBA00023012"/>
    </source>
</evidence>
<keyword evidence="7" id="KW-1133">Transmembrane helix</keyword>
<keyword evidence="11" id="KW-1185">Reference proteome</keyword>
<comment type="caution">
    <text evidence="10">The sequence shown here is derived from an EMBL/GenBank/DDBJ whole genome shotgun (WGS) entry which is preliminary data.</text>
</comment>
<accession>A0ABV7HJR9</accession>
<feature type="coiled-coil region" evidence="6">
    <location>
        <begin position="240"/>
        <end position="284"/>
    </location>
</feature>
<reference evidence="11" key="1">
    <citation type="journal article" date="2019" name="Int. J. Syst. Evol. Microbiol.">
        <title>The Global Catalogue of Microorganisms (GCM) 10K type strain sequencing project: providing services to taxonomists for standard genome sequencing and annotation.</title>
        <authorList>
            <consortium name="The Broad Institute Genomics Platform"/>
            <consortium name="The Broad Institute Genome Sequencing Center for Infectious Disease"/>
            <person name="Wu L."/>
            <person name="Ma J."/>
        </authorList>
    </citation>
    <scope>NUCLEOTIDE SEQUENCE [LARGE SCALE GENOMIC DNA]</scope>
    <source>
        <strain evidence="11">KCTC 52438</strain>
    </source>
</reference>
<organism evidence="10 11">
    <name type="scientific">Litoribrevibacter euphylliae</name>
    <dbReference type="NCBI Taxonomy" id="1834034"/>
    <lineage>
        <taxon>Bacteria</taxon>
        <taxon>Pseudomonadati</taxon>
        <taxon>Pseudomonadota</taxon>
        <taxon>Gammaproteobacteria</taxon>
        <taxon>Oceanospirillales</taxon>
        <taxon>Oceanospirillaceae</taxon>
        <taxon>Litoribrevibacter</taxon>
    </lineage>
</organism>
<dbReference type="InterPro" id="IPR001789">
    <property type="entry name" value="Sig_transdc_resp-reg_receiver"/>
</dbReference>
<dbReference type="SMART" id="SM00388">
    <property type="entry name" value="HisKA"/>
    <property type="match status" value="1"/>
</dbReference>
<dbReference type="InterPro" id="IPR004358">
    <property type="entry name" value="Sig_transdc_His_kin-like_C"/>
</dbReference>
<keyword evidence="7" id="KW-0472">Membrane</keyword>
<dbReference type="InterPro" id="IPR021796">
    <property type="entry name" value="Tll0287-like_dom"/>
</dbReference>
<evidence type="ECO:0000259" key="9">
    <source>
        <dbReference type="PROSITE" id="PS50110"/>
    </source>
</evidence>
<keyword evidence="4" id="KW-0902">Two-component regulatory system</keyword>
<dbReference type="Pfam" id="PF00512">
    <property type="entry name" value="HisKA"/>
    <property type="match status" value="1"/>
</dbReference>
<dbReference type="SMART" id="SM00387">
    <property type="entry name" value="HATPase_c"/>
    <property type="match status" value="1"/>
</dbReference>
<dbReference type="InterPro" id="IPR003661">
    <property type="entry name" value="HisK_dim/P_dom"/>
</dbReference>
<dbReference type="CDD" id="cd17546">
    <property type="entry name" value="REC_hyHK_CKI1_RcsC-like"/>
    <property type="match status" value="1"/>
</dbReference>
<dbReference type="SUPFAM" id="SSF47384">
    <property type="entry name" value="Homodimeric domain of signal transducing histidine kinase"/>
    <property type="match status" value="1"/>
</dbReference>
<sequence>MELPKTEHIDAKHGLRKQLLVLTAVLVLGVWAIVSHLRSLQVDLVESTTIQSASQYSQMLTVFRTLYTSEVVQKLTSEGIQVTHDYHQQQGAIPLPATLTILLADRIGDKGKDLSAKLYSPYPFPSRESRSGLKDDFAKEAWEYFNSGSQDAYVKVEDFGEQVNVRYAVADRMRASCVSCHNSHPQTPKDNWRTGDVRGVLEVVMPIDQGLAKVDQIFIEVGSLSVLLLVLTFGSIALIIFRLQEQKNRIETMNEQLASEVTERKIAEEEATAAKEEAVAANQAKSIFLANITHEIRTPMNAILGYAQILQRDSELTQDQQNSVSIINKSGGHLLGLINDVLEISRIEAGEHTLKEESFDLVELLNDLSEMFHLKAKQKGLRWQVENDFPSPKLPVVGDAGKLRQILINLVGNAIKFTDDGFVQLSVTTVHDNDYQFEIMDSGPGISKEHQQSILEPFTQGANVHDKGGTGLGLAISVKYLKMMGSDLLLESELGEGTRIHFCLNLVLSGDEDLGVEINDRVVGLKAEYKVTVLVIDDIEINRQLLHRMLTDIRVEVVSAGGGAEALSLLETNDVDLILTDLFMPDMDGLALLKEIKQQSKWEGIPLIAISASSLQTERQHYLDLGFNDYISKPFYFESVYQCLQTHLHVEFDYQKTSSGQSISSSKTKMDGQMKQDLLKYAELYQVSEIEGVIQSATNEHQDWVRIVQQFIADYDMEGLIRYVQELEVSDE</sequence>
<dbReference type="PANTHER" id="PTHR45339:SF1">
    <property type="entry name" value="HYBRID SIGNAL TRANSDUCTION HISTIDINE KINASE J"/>
    <property type="match status" value="1"/>
</dbReference>
<dbReference type="InterPro" id="IPR011006">
    <property type="entry name" value="CheY-like_superfamily"/>
</dbReference>
<proteinExistence type="predicted"/>
<dbReference type="Pfam" id="PF00072">
    <property type="entry name" value="Response_reg"/>
    <property type="match status" value="1"/>
</dbReference>
<feature type="transmembrane region" description="Helical" evidence="7">
    <location>
        <begin position="217"/>
        <end position="241"/>
    </location>
</feature>
<keyword evidence="7" id="KW-0812">Transmembrane</keyword>
<dbReference type="PROSITE" id="PS50109">
    <property type="entry name" value="HIS_KIN"/>
    <property type="match status" value="1"/>
</dbReference>
<feature type="transmembrane region" description="Helical" evidence="7">
    <location>
        <begin position="20"/>
        <end position="37"/>
    </location>
</feature>
<evidence type="ECO:0000256" key="3">
    <source>
        <dbReference type="ARBA" id="ARBA00022553"/>
    </source>
</evidence>
<dbReference type="SUPFAM" id="SSF55874">
    <property type="entry name" value="ATPase domain of HSP90 chaperone/DNA topoisomerase II/histidine kinase"/>
    <property type="match status" value="1"/>
</dbReference>
<evidence type="ECO:0000259" key="8">
    <source>
        <dbReference type="PROSITE" id="PS50109"/>
    </source>
</evidence>
<dbReference type="EC" id="2.7.13.3" evidence="2"/>
<gene>
    <name evidence="10" type="ORF">ACFOEK_15325</name>
</gene>
<evidence type="ECO:0000313" key="10">
    <source>
        <dbReference type="EMBL" id="MFC3152405.1"/>
    </source>
</evidence>
<dbReference type="InterPro" id="IPR036097">
    <property type="entry name" value="HisK_dim/P_sf"/>
</dbReference>